<organism evidence="1 2">
    <name type="scientific">Alteraurantiacibacter buctensis</name>
    <dbReference type="NCBI Taxonomy" id="1503981"/>
    <lineage>
        <taxon>Bacteria</taxon>
        <taxon>Pseudomonadati</taxon>
        <taxon>Pseudomonadota</taxon>
        <taxon>Alphaproteobacteria</taxon>
        <taxon>Sphingomonadales</taxon>
        <taxon>Erythrobacteraceae</taxon>
        <taxon>Alteraurantiacibacter</taxon>
    </lineage>
</organism>
<comment type="caution">
    <text evidence="1">The sequence shown here is derived from an EMBL/GenBank/DDBJ whole genome shotgun (WGS) entry which is preliminary data.</text>
</comment>
<reference evidence="1 2" key="1">
    <citation type="submission" date="2019-12" db="EMBL/GenBank/DDBJ databases">
        <title>Genomic-based taxomic classification of the family Erythrobacteraceae.</title>
        <authorList>
            <person name="Xu L."/>
        </authorList>
    </citation>
    <scope>NUCLEOTIDE SEQUENCE [LARGE SCALE GENOMIC DNA]</scope>
    <source>
        <strain evidence="1 2">M0322</strain>
    </source>
</reference>
<sequence>MGERPQTPEGFVTHLGVVTDAIAGAPLDDALQARLNRDFPADGAWHADAREWVLRGCEEGWLCGREAGGIKFGRAVPAGEALAGMSVDVVEMTEIVGPHHAHPNGEIDLVIPIDLGAAFDGQGAGWKVYGPGSAHHPTVTGGKALVLYLLPGGAIEFTRG</sequence>
<dbReference type="AlphaFoldDB" id="A0A844Z2U0"/>
<dbReference type="EMBL" id="WTYV01000007">
    <property type="protein sequence ID" value="MXO73004.1"/>
    <property type="molecule type" value="Genomic_DNA"/>
</dbReference>
<dbReference type="InterPro" id="IPR032345">
    <property type="entry name" value="PnbB"/>
</dbReference>
<name>A0A844Z2U0_9SPHN</name>
<dbReference type="OrthoDB" id="4467772at2"/>
<dbReference type="Pfam" id="PF16155">
    <property type="entry name" value="PnbB"/>
    <property type="match status" value="1"/>
</dbReference>
<protein>
    <submittedName>
        <fullName evidence="1">DUF4863 family protein</fullName>
    </submittedName>
</protein>
<gene>
    <name evidence="1" type="ORF">GRI99_15345</name>
</gene>
<evidence type="ECO:0000313" key="2">
    <source>
        <dbReference type="Proteomes" id="UP000466966"/>
    </source>
</evidence>
<accession>A0A844Z2U0</accession>
<evidence type="ECO:0000313" key="1">
    <source>
        <dbReference type="EMBL" id="MXO73004.1"/>
    </source>
</evidence>
<keyword evidence="2" id="KW-1185">Reference proteome</keyword>
<proteinExistence type="predicted"/>
<dbReference type="Proteomes" id="UP000466966">
    <property type="component" value="Unassembled WGS sequence"/>
</dbReference>
<dbReference type="RefSeq" id="WP_160772939.1">
    <property type="nucleotide sequence ID" value="NZ_WTYV01000007.1"/>
</dbReference>